<dbReference type="SUPFAM" id="SSF52972">
    <property type="entry name" value="ITPase-like"/>
    <property type="match status" value="1"/>
</dbReference>
<comment type="function">
    <text evidence="3">Nucleoside triphosphate pyrophosphatase that hydrolyzes dTTP and UTP. May have a dual role in cell division arrest and in preventing the incorporation of modified nucleotides into cellular nucleic acids.</text>
</comment>
<dbReference type="OrthoDB" id="9807767at2"/>
<feature type="site" description="Important for substrate specificity" evidence="3">
    <location>
        <position position="73"/>
    </location>
</feature>
<reference evidence="4 5" key="1">
    <citation type="submission" date="2016-11" db="EMBL/GenBank/DDBJ databases">
        <authorList>
            <person name="Jaros S."/>
            <person name="Januszkiewicz K."/>
            <person name="Wedrychowicz H."/>
        </authorList>
    </citation>
    <scope>NUCLEOTIDE SEQUENCE [LARGE SCALE GENOMIC DNA]</scope>
    <source>
        <strain evidence="4 5">DSM 3090</strain>
    </source>
</reference>
<dbReference type="Pfam" id="PF02545">
    <property type="entry name" value="Maf"/>
    <property type="match status" value="1"/>
</dbReference>
<comment type="catalytic activity">
    <reaction evidence="3">
        <text>dTTP + H2O = dTMP + diphosphate + H(+)</text>
        <dbReference type="Rhea" id="RHEA:28534"/>
        <dbReference type="ChEBI" id="CHEBI:15377"/>
        <dbReference type="ChEBI" id="CHEBI:15378"/>
        <dbReference type="ChEBI" id="CHEBI:33019"/>
        <dbReference type="ChEBI" id="CHEBI:37568"/>
        <dbReference type="ChEBI" id="CHEBI:63528"/>
        <dbReference type="EC" id="3.6.1.9"/>
    </reaction>
</comment>
<evidence type="ECO:0000256" key="3">
    <source>
        <dbReference type="HAMAP-Rule" id="MF_00528"/>
    </source>
</evidence>
<dbReference type="RefSeq" id="WP_084671893.1">
    <property type="nucleotide sequence ID" value="NZ_FRAD01000003.1"/>
</dbReference>
<dbReference type="STRING" id="1121331.SAMN02745248_00229"/>
<dbReference type="GO" id="GO:0005737">
    <property type="term" value="C:cytoplasm"/>
    <property type="evidence" value="ECO:0007669"/>
    <property type="project" value="UniProtKB-SubCell"/>
</dbReference>
<dbReference type="Gene3D" id="3.90.950.10">
    <property type="match status" value="1"/>
</dbReference>
<keyword evidence="5" id="KW-1185">Reference proteome</keyword>
<dbReference type="EMBL" id="FRAD01000003">
    <property type="protein sequence ID" value="SHJ47319.1"/>
    <property type="molecule type" value="Genomic_DNA"/>
</dbReference>
<dbReference type="PANTHER" id="PTHR43213">
    <property type="entry name" value="BIFUNCTIONAL DTTP/UTP PYROPHOSPHATASE/METHYLTRANSFERASE PROTEIN-RELATED"/>
    <property type="match status" value="1"/>
</dbReference>
<comment type="caution">
    <text evidence="3">Lacks conserved residue(s) required for the propagation of feature annotation.</text>
</comment>
<dbReference type="Proteomes" id="UP000183952">
    <property type="component" value="Unassembled WGS sequence"/>
</dbReference>
<organism evidence="4 5">
    <name type="scientific">Hathewaya proteolytica DSM 3090</name>
    <dbReference type="NCBI Taxonomy" id="1121331"/>
    <lineage>
        <taxon>Bacteria</taxon>
        <taxon>Bacillati</taxon>
        <taxon>Bacillota</taxon>
        <taxon>Clostridia</taxon>
        <taxon>Eubacteriales</taxon>
        <taxon>Clostridiaceae</taxon>
        <taxon>Hathewaya</taxon>
    </lineage>
</organism>
<dbReference type="NCBIfam" id="TIGR00172">
    <property type="entry name" value="maf"/>
    <property type="match status" value="1"/>
</dbReference>
<evidence type="ECO:0000313" key="5">
    <source>
        <dbReference type="Proteomes" id="UP000183952"/>
    </source>
</evidence>
<gene>
    <name evidence="4" type="ORF">SAMN02745248_00229</name>
</gene>
<comment type="catalytic activity">
    <reaction evidence="3">
        <text>UTP + H2O = UMP + diphosphate + H(+)</text>
        <dbReference type="Rhea" id="RHEA:29395"/>
        <dbReference type="ChEBI" id="CHEBI:15377"/>
        <dbReference type="ChEBI" id="CHEBI:15378"/>
        <dbReference type="ChEBI" id="CHEBI:33019"/>
        <dbReference type="ChEBI" id="CHEBI:46398"/>
        <dbReference type="ChEBI" id="CHEBI:57865"/>
        <dbReference type="EC" id="3.6.1.9"/>
    </reaction>
</comment>
<keyword evidence="3" id="KW-0963">Cytoplasm</keyword>
<dbReference type="HAMAP" id="MF_00528">
    <property type="entry name" value="Maf"/>
    <property type="match status" value="1"/>
</dbReference>
<feature type="active site" description="Proton acceptor" evidence="3">
    <location>
        <position position="72"/>
    </location>
</feature>
<dbReference type="GO" id="GO:0036218">
    <property type="term" value="F:dTTP diphosphatase activity"/>
    <property type="evidence" value="ECO:0007669"/>
    <property type="project" value="RHEA"/>
</dbReference>
<dbReference type="InterPro" id="IPR029001">
    <property type="entry name" value="ITPase-like_fam"/>
</dbReference>
<dbReference type="AlphaFoldDB" id="A0A1M6JKV6"/>
<name>A0A1M6JKV6_9CLOT</name>
<feature type="site" description="Important for substrate specificity" evidence="3">
    <location>
        <position position="11"/>
    </location>
</feature>
<dbReference type="InterPro" id="IPR003697">
    <property type="entry name" value="Maf-like"/>
</dbReference>
<evidence type="ECO:0000313" key="4">
    <source>
        <dbReference type="EMBL" id="SHJ47319.1"/>
    </source>
</evidence>
<comment type="cofactor">
    <cofactor evidence="1 3">
        <name>a divalent metal cation</name>
        <dbReference type="ChEBI" id="CHEBI:60240"/>
    </cofactor>
</comment>
<dbReference type="EC" id="3.6.1.9" evidence="3"/>
<comment type="subcellular location">
    <subcellularLocation>
        <location evidence="3">Cytoplasm</location>
    </subcellularLocation>
</comment>
<dbReference type="CDD" id="cd00555">
    <property type="entry name" value="Maf"/>
    <property type="match status" value="1"/>
</dbReference>
<evidence type="ECO:0000256" key="1">
    <source>
        <dbReference type="ARBA" id="ARBA00001968"/>
    </source>
</evidence>
<sequence length="192" mass="21519">MNYILASASPRRRELLSYIVKEFSVISSDFNENEVKYTNNPEEYVMDIAEGKAINVYANMQIKENSIIISCDTIVLCDNEVLGKPGCEEDAFFMLKKLSGKTHRVFSGFVVYNTNTGEIIKKSVCTEVQFKQMSDCEIKEYIDKGESLDKAGAYGIQGAAAIYIKGIHGCYYNVVGLPLNELYEVLRGMGQI</sequence>
<accession>A0A1M6JKV6</accession>
<comment type="similarity">
    <text evidence="3">Belongs to the Maf family. YhdE subfamily.</text>
</comment>
<dbReference type="PIRSF" id="PIRSF006305">
    <property type="entry name" value="Maf"/>
    <property type="match status" value="1"/>
</dbReference>
<proteinExistence type="inferred from homology"/>
<dbReference type="NCBIfam" id="NF000867">
    <property type="entry name" value="PRK00078.1"/>
    <property type="match status" value="1"/>
</dbReference>
<protein>
    <recommendedName>
        <fullName evidence="3">dTTP/UTP pyrophosphatase</fullName>
        <shortName evidence="3">dTTPase/UTPase</shortName>
        <ecNumber evidence="3">3.6.1.9</ecNumber>
    </recommendedName>
    <alternativeName>
        <fullName evidence="3">Nucleoside triphosphate pyrophosphatase</fullName>
    </alternativeName>
    <alternativeName>
        <fullName evidence="3">Nucleotide pyrophosphatase</fullName>
        <shortName evidence="3">Nucleotide PPase</shortName>
    </alternativeName>
</protein>
<feature type="site" description="Important for substrate specificity" evidence="3">
    <location>
        <position position="157"/>
    </location>
</feature>
<dbReference type="GO" id="GO:0009117">
    <property type="term" value="P:nucleotide metabolic process"/>
    <property type="evidence" value="ECO:0007669"/>
    <property type="project" value="UniProtKB-KW"/>
</dbReference>
<keyword evidence="2 3" id="KW-0378">Hydrolase</keyword>
<evidence type="ECO:0000256" key="2">
    <source>
        <dbReference type="ARBA" id="ARBA00022801"/>
    </source>
</evidence>
<dbReference type="PANTHER" id="PTHR43213:SF5">
    <property type="entry name" value="BIFUNCTIONAL DTTP_UTP PYROPHOSPHATASE_METHYLTRANSFERASE PROTEIN-RELATED"/>
    <property type="match status" value="1"/>
</dbReference>
<keyword evidence="3" id="KW-0546">Nucleotide metabolism</keyword>
<dbReference type="GO" id="GO:0036221">
    <property type="term" value="F:UTP diphosphatase activity"/>
    <property type="evidence" value="ECO:0007669"/>
    <property type="project" value="RHEA"/>
</dbReference>